<evidence type="ECO:0000259" key="4">
    <source>
        <dbReference type="PROSITE" id="PS01031"/>
    </source>
</evidence>
<evidence type="ECO:0000313" key="6">
    <source>
        <dbReference type="Proteomes" id="UP000494216"/>
    </source>
</evidence>
<dbReference type="GO" id="GO:0009408">
    <property type="term" value="P:response to heat"/>
    <property type="evidence" value="ECO:0007669"/>
    <property type="project" value="InterPro"/>
</dbReference>
<organism evidence="5 6">
    <name type="scientific">Candidatus Methylobacter favarea</name>
    <dbReference type="NCBI Taxonomy" id="2707345"/>
    <lineage>
        <taxon>Bacteria</taxon>
        <taxon>Pseudomonadati</taxon>
        <taxon>Pseudomonadota</taxon>
        <taxon>Gammaproteobacteria</taxon>
        <taxon>Methylococcales</taxon>
        <taxon>Methylococcaceae</taxon>
        <taxon>Methylobacter</taxon>
    </lineage>
</organism>
<dbReference type="RefSeq" id="WP_174624257.1">
    <property type="nucleotide sequence ID" value="NZ_CADCXN010000001.1"/>
</dbReference>
<dbReference type="Proteomes" id="UP000494216">
    <property type="component" value="Unassembled WGS sequence"/>
</dbReference>
<dbReference type="InterPro" id="IPR002068">
    <property type="entry name" value="A-crystallin/Hsp20_dom"/>
</dbReference>
<dbReference type="CDD" id="cd06464">
    <property type="entry name" value="ACD_sHsps-like"/>
    <property type="match status" value="1"/>
</dbReference>
<dbReference type="PROSITE" id="PS01031">
    <property type="entry name" value="SHSP"/>
    <property type="match status" value="1"/>
</dbReference>
<dbReference type="Pfam" id="PF00011">
    <property type="entry name" value="HSP20"/>
    <property type="match status" value="1"/>
</dbReference>
<dbReference type="SUPFAM" id="SSF49764">
    <property type="entry name" value="HSP20-like chaperones"/>
    <property type="match status" value="1"/>
</dbReference>
<reference evidence="5 6" key="1">
    <citation type="submission" date="2020-02" db="EMBL/GenBank/DDBJ databases">
        <authorList>
            <person name="Hogendoorn C."/>
        </authorList>
    </citation>
    <scope>NUCLEOTIDE SEQUENCE [LARGE SCALE GENOMIC DNA]</scope>
    <source>
        <strain evidence="5">METHB21</strain>
    </source>
</reference>
<gene>
    <name evidence="5" type="ORF">METHB2_10069</name>
</gene>
<dbReference type="InterPro" id="IPR008978">
    <property type="entry name" value="HSP20-like_chaperone"/>
</dbReference>
<dbReference type="PANTHER" id="PTHR46733:SF4">
    <property type="entry name" value="HEAT SHOCK PROTEIN 21, CHLOROPLASTIC"/>
    <property type="match status" value="1"/>
</dbReference>
<proteinExistence type="inferred from homology"/>
<evidence type="ECO:0000256" key="2">
    <source>
        <dbReference type="PROSITE-ProRule" id="PRU00285"/>
    </source>
</evidence>
<comment type="similarity">
    <text evidence="2 3">Belongs to the small heat shock protein (HSP20) family.</text>
</comment>
<evidence type="ECO:0000256" key="3">
    <source>
        <dbReference type="RuleBase" id="RU003616"/>
    </source>
</evidence>
<dbReference type="Gene3D" id="2.60.40.790">
    <property type="match status" value="1"/>
</dbReference>
<accession>A0A8S0WGJ7</accession>
<keyword evidence="1" id="KW-0346">Stress response</keyword>
<comment type="caution">
    <text evidence="5">The sequence shown here is derived from an EMBL/GenBank/DDBJ whole genome shotgun (WGS) entry which is preliminary data.</text>
</comment>
<sequence length="170" mass="19168">METFQQLKHNISQAWEQVSEGWEKLTHKAASAITRFTGDNSSELCQEQSPELARRNLGWGVMAAEVFDDGDKIIASLEAPGLDIAELDLQVIDDRLIVSGEKKIQKERTEGHYHIKECAYGRFERAIELPDEVDTAKAQAEYKNGILRVELPKAAHKRRKIVKVQVSPAN</sequence>
<dbReference type="EMBL" id="CADCXN010000001">
    <property type="protein sequence ID" value="CAA9889211.1"/>
    <property type="molecule type" value="Genomic_DNA"/>
</dbReference>
<dbReference type="AlphaFoldDB" id="A0A8S0WGJ7"/>
<evidence type="ECO:0000313" key="5">
    <source>
        <dbReference type="EMBL" id="CAA9889211.1"/>
    </source>
</evidence>
<feature type="domain" description="SHSP" evidence="4">
    <location>
        <begin position="55"/>
        <end position="167"/>
    </location>
</feature>
<evidence type="ECO:0000256" key="1">
    <source>
        <dbReference type="ARBA" id="ARBA00023016"/>
    </source>
</evidence>
<keyword evidence="6" id="KW-1185">Reference proteome</keyword>
<name>A0A8S0WGJ7_9GAMM</name>
<dbReference type="PANTHER" id="PTHR46733">
    <property type="entry name" value="26.5 KDA HEAT SHOCK PROTEIN, MITOCHONDRIAL"/>
    <property type="match status" value="1"/>
</dbReference>
<dbReference type="InterPro" id="IPR044587">
    <property type="entry name" value="HSP21-like"/>
</dbReference>
<protein>
    <submittedName>
        <fullName evidence="5">Molecular chaperone</fullName>
    </submittedName>
</protein>